<feature type="region of interest" description="Disordered" evidence="3">
    <location>
        <begin position="336"/>
        <end position="363"/>
    </location>
</feature>
<evidence type="ECO:0000256" key="1">
    <source>
        <dbReference type="ARBA" id="ARBA00023002"/>
    </source>
</evidence>
<accession>A0ABW1J864</accession>
<dbReference type="RefSeq" id="WP_379588009.1">
    <property type="nucleotide sequence ID" value="NZ_JBHSQW010000044.1"/>
</dbReference>
<gene>
    <name evidence="5" type="ORF">ACFQE5_23015</name>
</gene>
<dbReference type="Pfam" id="PF00296">
    <property type="entry name" value="Bac_luciferase"/>
    <property type="match status" value="1"/>
</dbReference>
<evidence type="ECO:0000313" key="6">
    <source>
        <dbReference type="Proteomes" id="UP001596302"/>
    </source>
</evidence>
<dbReference type="GO" id="GO:0016491">
    <property type="term" value="F:oxidoreductase activity"/>
    <property type="evidence" value="ECO:0007669"/>
    <property type="project" value="UniProtKB-KW"/>
</dbReference>
<comment type="caution">
    <text evidence="5">The sequence shown here is derived from an EMBL/GenBank/DDBJ whole genome shotgun (WGS) entry which is preliminary data.</text>
</comment>
<dbReference type="Proteomes" id="UP001596302">
    <property type="component" value="Unassembled WGS sequence"/>
</dbReference>
<dbReference type="InterPro" id="IPR036661">
    <property type="entry name" value="Luciferase-like_sf"/>
</dbReference>
<dbReference type="InterPro" id="IPR011251">
    <property type="entry name" value="Luciferase-like_dom"/>
</dbReference>
<dbReference type="InterPro" id="IPR050766">
    <property type="entry name" value="Bact_Lucif_Oxidored"/>
</dbReference>
<reference evidence="6" key="1">
    <citation type="journal article" date="2019" name="Int. J. Syst. Evol. Microbiol.">
        <title>The Global Catalogue of Microorganisms (GCM) 10K type strain sequencing project: providing services to taxonomists for standard genome sequencing and annotation.</title>
        <authorList>
            <consortium name="The Broad Institute Genomics Platform"/>
            <consortium name="The Broad Institute Genome Sequencing Center for Infectious Disease"/>
            <person name="Wu L."/>
            <person name="Ma J."/>
        </authorList>
    </citation>
    <scope>NUCLEOTIDE SEQUENCE [LARGE SCALE GENOMIC DNA]</scope>
    <source>
        <strain evidence="6">CCM 8391</strain>
    </source>
</reference>
<evidence type="ECO:0000256" key="2">
    <source>
        <dbReference type="ARBA" id="ARBA00023033"/>
    </source>
</evidence>
<dbReference type="EC" id="1.-.-.-" evidence="5"/>
<sequence length="363" mass="39236">MTADLRLGLAGCQAGLEPLPLPEAMAFLEFAETRGLDGVWVNEEHLASGRLRRVCWSTLPFLAFVAGRVPRIRLGTAALLLPLHHPLRIAEEIASLCEFAPGRVAVGVAPHRPGPYTDAFGAPEERIREDFATHLDLVRRLLGGEVVDIDAAHHRGRAASSLVVPAVAPRFYRAAFSPASIRAAAETGMPLVQHYIQAPPAVLRGREIVRGQAGERAQGLLRDSPVHRFVLLAEDEAEARRRAREPAQVLTGLLRSFGMADRPDVTDDRALRPETFVRETALVGTPESVAARVRELAAECGTETINLNLGWMGTMPAESVRATGRLLVDELLPAVSPPDRRRDVPGRDVAGGLSAHPCPSTGR</sequence>
<proteinExistence type="predicted"/>
<name>A0ABW1J864_9PSEU</name>
<keyword evidence="2" id="KW-0503">Monooxygenase</keyword>
<evidence type="ECO:0000256" key="3">
    <source>
        <dbReference type="SAM" id="MobiDB-lite"/>
    </source>
</evidence>
<feature type="domain" description="Luciferase-like" evidence="4">
    <location>
        <begin position="19"/>
        <end position="300"/>
    </location>
</feature>
<dbReference type="Gene3D" id="3.20.20.30">
    <property type="entry name" value="Luciferase-like domain"/>
    <property type="match status" value="1"/>
</dbReference>
<protein>
    <submittedName>
        <fullName evidence="5">LLM class flavin-dependent oxidoreductase</fullName>
        <ecNumber evidence="5">1.-.-.-</ecNumber>
    </submittedName>
</protein>
<dbReference type="PANTHER" id="PTHR30137:SF8">
    <property type="entry name" value="BLR5498 PROTEIN"/>
    <property type="match status" value="1"/>
</dbReference>
<organism evidence="5 6">
    <name type="scientific">Pseudonocardia hispaniensis</name>
    <dbReference type="NCBI Taxonomy" id="904933"/>
    <lineage>
        <taxon>Bacteria</taxon>
        <taxon>Bacillati</taxon>
        <taxon>Actinomycetota</taxon>
        <taxon>Actinomycetes</taxon>
        <taxon>Pseudonocardiales</taxon>
        <taxon>Pseudonocardiaceae</taxon>
        <taxon>Pseudonocardia</taxon>
    </lineage>
</organism>
<keyword evidence="1 5" id="KW-0560">Oxidoreductase</keyword>
<keyword evidence="6" id="KW-1185">Reference proteome</keyword>
<dbReference type="EMBL" id="JBHSQW010000044">
    <property type="protein sequence ID" value="MFC5997088.1"/>
    <property type="molecule type" value="Genomic_DNA"/>
</dbReference>
<evidence type="ECO:0000313" key="5">
    <source>
        <dbReference type="EMBL" id="MFC5997088.1"/>
    </source>
</evidence>
<evidence type="ECO:0000259" key="4">
    <source>
        <dbReference type="Pfam" id="PF00296"/>
    </source>
</evidence>
<dbReference type="PANTHER" id="PTHR30137">
    <property type="entry name" value="LUCIFERASE-LIKE MONOOXYGENASE"/>
    <property type="match status" value="1"/>
</dbReference>
<dbReference type="SUPFAM" id="SSF51679">
    <property type="entry name" value="Bacterial luciferase-like"/>
    <property type="match status" value="1"/>
</dbReference>